<organismHost>
    <name type="scientific">Lepidoptera</name>
    <name type="common">moths &amp; butterflies</name>
    <dbReference type="NCBI Taxonomy" id="7088"/>
</organismHost>
<proteinExistence type="predicted"/>
<dbReference type="Proteomes" id="UP000232896">
    <property type="component" value="Segment"/>
</dbReference>
<evidence type="ECO:0000313" key="2">
    <source>
        <dbReference type="EMBL" id="AGE89903.1"/>
    </source>
</evidence>
<reference evidence="2 3" key="1">
    <citation type="journal article" date="2013" name="Virus Res.">
        <title>Determination and analysis of the genome sequence of Spodoptera littoralis multiple nucleopolyhedrovirus.</title>
        <authorList>
            <person name="Breitenbach J.E."/>
            <person name="El-Sheikh el.-S.A."/>
            <person name="Harrison R.L."/>
            <person name="Rowley D.L."/>
            <person name="Sparks M.E."/>
            <person name="Gundersen-Rindal D.E."/>
            <person name="Popham H.J."/>
        </authorList>
    </citation>
    <scope>NUCLEOTIDE SEQUENCE [LARGE SCALE GENOMIC DNA]</scope>
    <source>
        <strain evidence="2">AN1956</strain>
    </source>
</reference>
<dbReference type="SUPFAM" id="SSF140376">
    <property type="entry name" value="ChaB-like"/>
    <property type="match status" value="1"/>
</dbReference>
<dbReference type="Gene3D" id="1.10.1740.70">
    <property type="entry name" value="ChaB"/>
    <property type="match status" value="1"/>
</dbReference>
<feature type="compositionally biased region" description="Acidic residues" evidence="1">
    <location>
        <begin position="142"/>
        <end position="158"/>
    </location>
</feature>
<protein>
    <submittedName>
        <fullName evidence="2">Uncharacterized protein</fullName>
    </submittedName>
</protein>
<feature type="region of interest" description="Disordered" evidence="1">
    <location>
        <begin position="111"/>
        <end position="168"/>
    </location>
</feature>
<sequence length="189" mass="20798">MNALNSSGSSGNVGGNGVVIGLPYFDQDMPARAKRLFRNTFRRYQDSGGDEGIAIRAAWEAVNREYVKLNNRWIPKVAAKVIVQHDIDDSSEDESLNPHSSIPRVVSVVQKRRGGGGGGGNGGGSGRVGNGTFRSSMTSDDSSSEDDTFGYSDEDSDDQDSKFTSLNRKYSYNRFNGRRNFFKRPNKRQ</sequence>
<gene>
    <name evidence="2" type="ORF">SlsnVgp048</name>
</gene>
<organism evidence="2 3">
    <name type="scientific">Spodoptera littoralis nuclear polyhedrosis virus</name>
    <name type="common">SlNPV</name>
    <dbReference type="NCBI Taxonomy" id="10456"/>
    <lineage>
        <taxon>Viruses</taxon>
        <taxon>Viruses incertae sedis</taxon>
        <taxon>Naldaviricetes</taxon>
        <taxon>Lefavirales</taxon>
        <taxon>Baculoviridae</taxon>
        <taxon>Alphabaculovirus</taxon>
        <taxon>Alphabaculovirus splittoralis</taxon>
    </lineage>
</organism>
<evidence type="ECO:0000256" key="1">
    <source>
        <dbReference type="SAM" id="MobiDB-lite"/>
    </source>
</evidence>
<dbReference type="InterPro" id="IPR009317">
    <property type="entry name" value="ChaB"/>
</dbReference>
<dbReference type="OrthoDB" id="22106at10239"/>
<dbReference type="InterPro" id="IPR037205">
    <property type="entry name" value="ChaB_sf"/>
</dbReference>
<evidence type="ECO:0000313" key="3">
    <source>
        <dbReference type="Proteomes" id="UP000232896"/>
    </source>
</evidence>
<feature type="compositionally biased region" description="Gly residues" evidence="1">
    <location>
        <begin position="115"/>
        <end position="129"/>
    </location>
</feature>
<name>M1JNU0_NPVSL</name>
<accession>M1JNU0</accession>
<dbReference type="EMBL" id="JX454574">
    <property type="protein sequence ID" value="AGE89903.1"/>
    <property type="molecule type" value="Genomic_DNA"/>
</dbReference>
<dbReference type="Pfam" id="PF06150">
    <property type="entry name" value="ChaB"/>
    <property type="match status" value="1"/>
</dbReference>
<keyword evidence="3" id="KW-1185">Reference proteome</keyword>